<evidence type="ECO:0000256" key="4">
    <source>
        <dbReference type="ARBA" id="ARBA00022832"/>
    </source>
</evidence>
<protein>
    <recommendedName>
        <fullName evidence="8">Enoyl-[acyl-carrier-protein] reductase [NADH]</fullName>
        <ecNumber evidence="8">1.3.1.9</ecNumber>
    </recommendedName>
</protein>
<dbReference type="PIRSF" id="PIRSF000094">
    <property type="entry name" value="Enoyl-ACP_rdct"/>
    <property type="match status" value="1"/>
</dbReference>
<dbReference type="STRING" id="937777.Deipe_2154"/>
<evidence type="ECO:0000256" key="8">
    <source>
        <dbReference type="PIRNR" id="PIRNR000094"/>
    </source>
</evidence>
<dbReference type="PRINTS" id="PR00081">
    <property type="entry name" value="GDHRDH"/>
</dbReference>
<keyword evidence="13" id="KW-1185">Reference proteome</keyword>
<sequence length="260" mass="27900">MIPIDLTGKKALVMGVTNARSLGWAIGEQLLKAGATCAFSYQGERLKGDMDKLTAPHPNAWTEACDVTVEAELERLFARVREEMGGLDYIVHSIAFAPRAAMDGRFIDTTPEDWNTALSVSAYSLVSVARHAEPLLNEGGSIVTLTYYASQKVVPKYNVMGIAKAALEASTRYLAYELGKKNVRVNAISAGPMRTVAARSIPGFGSMYDKAAAMSMLGRNATQEEVGKLGLFLLSDLGSGITGEVTYVDAGYNAMGMQLE</sequence>
<gene>
    <name evidence="12" type="ordered locus">Deipe_2154</name>
</gene>
<keyword evidence="6" id="KW-0443">Lipid metabolism</keyword>
<evidence type="ECO:0000256" key="9">
    <source>
        <dbReference type="PIRSR" id="PIRSR000094-1"/>
    </source>
</evidence>
<feature type="active site" description="Proton acceptor" evidence="9">
    <location>
        <position position="147"/>
    </location>
</feature>
<dbReference type="SUPFAM" id="SSF51735">
    <property type="entry name" value="NAD(P)-binding Rossmann-fold domains"/>
    <property type="match status" value="1"/>
</dbReference>
<proteinExistence type="inferred from homology"/>
<dbReference type="InterPro" id="IPR014358">
    <property type="entry name" value="Enoyl-ACP_Rdtase_NADH"/>
</dbReference>
<keyword evidence="4" id="KW-0276">Fatty acid metabolism</keyword>
<comment type="catalytic activity">
    <reaction evidence="8">
        <text>a 2,3-saturated acyl-[ACP] + NAD(+) = a (2E)-enoyl-[ACP] + NADH + H(+)</text>
        <dbReference type="Rhea" id="RHEA:10240"/>
        <dbReference type="Rhea" id="RHEA-COMP:9925"/>
        <dbReference type="Rhea" id="RHEA-COMP:9926"/>
        <dbReference type="ChEBI" id="CHEBI:15378"/>
        <dbReference type="ChEBI" id="CHEBI:57540"/>
        <dbReference type="ChEBI" id="CHEBI:57945"/>
        <dbReference type="ChEBI" id="CHEBI:78784"/>
        <dbReference type="ChEBI" id="CHEBI:78785"/>
        <dbReference type="EC" id="1.3.1.9"/>
    </reaction>
</comment>
<feature type="binding site" evidence="11">
    <location>
        <position position="94"/>
    </location>
    <ligand>
        <name>NAD(+)</name>
        <dbReference type="ChEBI" id="CHEBI:57540"/>
    </ligand>
</feature>
<evidence type="ECO:0000256" key="11">
    <source>
        <dbReference type="PIRSR" id="PIRSR000094-3"/>
    </source>
</evidence>
<dbReference type="EC" id="1.3.1.9" evidence="8"/>
<evidence type="ECO:0000256" key="2">
    <source>
        <dbReference type="ARBA" id="ARBA00009233"/>
    </source>
</evidence>
<dbReference type="PANTHER" id="PTHR43159:SF2">
    <property type="entry name" value="ENOYL-[ACYL-CARRIER-PROTEIN] REDUCTASE [NADH], CHLOROPLASTIC"/>
    <property type="match status" value="1"/>
</dbReference>
<keyword evidence="7 8" id="KW-0275">Fatty acid biosynthesis</keyword>
<dbReference type="HOGENOM" id="CLU_010194_10_1_0"/>
<feature type="binding site" evidence="11">
    <location>
        <position position="15"/>
    </location>
    <ligand>
        <name>NAD(+)</name>
        <dbReference type="ChEBI" id="CHEBI:57540"/>
    </ligand>
</feature>
<dbReference type="EMBL" id="CP003382">
    <property type="protein sequence ID" value="AFZ67644.1"/>
    <property type="molecule type" value="Genomic_DNA"/>
</dbReference>
<reference evidence="13" key="1">
    <citation type="submission" date="2012-03" db="EMBL/GenBank/DDBJ databases">
        <title>Complete sequence of chromosome of Deinococcus peraridilitoris DSM 19664.</title>
        <authorList>
            <person name="Lucas S."/>
            <person name="Copeland A."/>
            <person name="Lapidus A."/>
            <person name="Glavina del Rio T."/>
            <person name="Dalin E."/>
            <person name="Tice H."/>
            <person name="Bruce D."/>
            <person name="Goodwin L."/>
            <person name="Pitluck S."/>
            <person name="Peters L."/>
            <person name="Mikhailova N."/>
            <person name="Lu M."/>
            <person name="Kyrpides N."/>
            <person name="Mavromatis K."/>
            <person name="Ivanova N."/>
            <person name="Brettin T."/>
            <person name="Detter J.C."/>
            <person name="Han C."/>
            <person name="Larimer F."/>
            <person name="Land M."/>
            <person name="Hauser L."/>
            <person name="Markowitz V."/>
            <person name="Cheng J.-F."/>
            <person name="Hugenholtz P."/>
            <person name="Woyke T."/>
            <person name="Wu D."/>
            <person name="Pukall R."/>
            <person name="Steenblock K."/>
            <person name="Brambilla E."/>
            <person name="Klenk H.-P."/>
            <person name="Eisen J.A."/>
        </authorList>
    </citation>
    <scope>NUCLEOTIDE SEQUENCE [LARGE SCALE GENOMIC DNA]</scope>
    <source>
        <strain evidence="13">DSM 19664 / LMG 22246 / CIP 109416 / KR-200</strain>
    </source>
</reference>
<dbReference type="Pfam" id="PF13561">
    <property type="entry name" value="adh_short_C2"/>
    <property type="match status" value="1"/>
</dbReference>
<feature type="active site" description="Proton acceptor" evidence="9">
    <location>
        <position position="157"/>
    </location>
</feature>
<keyword evidence="8 11" id="KW-0520">NAD</keyword>
<dbReference type="InterPro" id="IPR002347">
    <property type="entry name" value="SDR_fam"/>
</dbReference>
<feature type="binding site" evidence="11">
    <location>
        <begin position="66"/>
        <end position="67"/>
    </location>
    <ligand>
        <name>NAD(+)</name>
        <dbReference type="ChEBI" id="CHEBI:57540"/>
    </ligand>
</feature>
<dbReference type="PANTHER" id="PTHR43159">
    <property type="entry name" value="ENOYL-[ACYL-CARRIER-PROTEIN] REDUCTASE"/>
    <property type="match status" value="1"/>
</dbReference>
<comment type="pathway">
    <text evidence="1">Lipid metabolism.</text>
</comment>
<keyword evidence="5 8" id="KW-0560">Oxidoreductase</keyword>
<accession>L0A2I7</accession>
<dbReference type="GO" id="GO:0006633">
    <property type="term" value="P:fatty acid biosynthetic process"/>
    <property type="evidence" value="ECO:0007669"/>
    <property type="project" value="UniProtKB-KW"/>
</dbReference>
<evidence type="ECO:0000256" key="5">
    <source>
        <dbReference type="ARBA" id="ARBA00023002"/>
    </source>
</evidence>
<organism evidence="12 13">
    <name type="scientific">Deinococcus peraridilitoris (strain DSM 19664 / LMG 22246 / CIP 109416 / KR-200)</name>
    <dbReference type="NCBI Taxonomy" id="937777"/>
    <lineage>
        <taxon>Bacteria</taxon>
        <taxon>Thermotogati</taxon>
        <taxon>Deinococcota</taxon>
        <taxon>Deinococci</taxon>
        <taxon>Deinococcales</taxon>
        <taxon>Deinococcaceae</taxon>
        <taxon>Deinococcus</taxon>
    </lineage>
</organism>
<dbReference type="GO" id="GO:0004318">
    <property type="term" value="F:enoyl-[acyl-carrier-protein] reductase (NADH) activity"/>
    <property type="evidence" value="ECO:0007669"/>
    <property type="project" value="UniProtKB-EC"/>
</dbReference>
<dbReference type="Proteomes" id="UP000010467">
    <property type="component" value="Chromosome"/>
</dbReference>
<feature type="binding site" evidence="10">
    <location>
        <position position="97"/>
    </location>
    <ligand>
        <name>substrate</name>
    </ligand>
</feature>
<name>L0A2I7_DEIPD</name>
<dbReference type="Gene3D" id="3.40.50.720">
    <property type="entry name" value="NAD(P)-binding Rossmann-like Domain"/>
    <property type="match status" value="1"/>
</dbReference>
<evidence type="ECO:0000313" key="13">
    <source>
        <dbReference type="Proteomes" id="UP000010467"/>
    </source>
</evidence>
<feature type="binding site" evidence="11">
    <location>
        <position position="42"/>
    </location>
    <ligand>
        <name>NAD(+)</name>
        <dbReference type="ChEBI" id="CHEBI:57540"/>
    </ligand>
</feature>
<dbReference type="CDD" id="cd05372">
    <property type="entry name" value="ENR_SDR"/>
    <property type="match status" value="1"/>
</dbReference>
<evidence type="ECO:0000256" key="7">
    <source>
        <dbReference type="ARBA" id="ARBA00023160"/>
    </source>
</evidence>
<evidence type="ECO:0000313" key="12">
    <source>
        <dbReference type="EMBL" id="AFZ67644.1"/>
    </source>
</evidence>
<dbReference type="KEGG" id="dpd:Deipe_2154"/>
<evidence type="ECO:0000256" key="1">
    <source>
        <dbReference type="ARBA" id="ARBA00005189"/>
    </source>
</evidence>
<dbReference type="Gene3D" id="1.10.8.400">
    <property type="entry name" value="Enoyl acyl carrier protein reductase"/>
    <property type="match status" value="1"/>
</dbReference>
<dbReference type="InterPro" id="IPR036291">
    <property type="entry name" value="NAD(P)-bd_dom_sf"/>
</dbReference>
<evidence type="ECO:0000256" key="6">
    <source>
        <dbReference type="ARBA" id="ARBA00023098"/>
    </source>
</evidence>
<feature type="binding site" evidence="11">
    <location>
        <position position="164"/>
    </location>
    <ligand>
        <name>NAD(+)</name>
        <dbReference type="ChEBI" id="CHEBI:57540"/>
    </ligand>
</feature>
<dbReference type="OrthoDB" id="9803628at2"/>
<evidence type="ECO:0000256" key="3">
    <source>
        <dbReference type="ARBA" id="ARBA00022516"/>
    </source>
</evidence>
<dbReference type="AlphaFoldDB" id="L0A2I7"/>
<dbReference type="PATRIC" id="fig|937777.3.peg.2159"/>
<dbReference type="eggNOG" id="COG0623">
    <property type="taxonomic scope" value="Bacteria"/>
</dbReference>
<comment type="similarity">
    <text evidence="2 8">Belongs to the short-chain dehydrogenases/reductases (SDR) family. FabI subfamily.</text>
</comment>
<evidence type="ECO:0000256" key="10">
    <source>
        <dbReference type="PIRSR" id="PIRSR000094-2"/>
    </source>
</evidence>
<keyword evidence="3 8" id="KW-0444">Lipid biosynthesis</keyword>